<proteinExistence type="predicted"/>
<dbReference type="HOGENOM" id="CLU_2807812_0_0_11"/>
<evidence type="ECO:0000313" key="4">
    <source>
        <dbReference type="Proteomes" id="UP000008004"/>
    </source>
</evidence>
<gene>
    <name evidence="2" type="ordered locus">OCU_34370</name>
    <name evidence="3" type="ordered locus">OCU_47990</name>
</gene>
<evidence type="ECO:0000256" key="1">
    <source>
        <dbReference type="SAM" id="MobiDB-lite"/>
    </source>
</evidence>
<dbReference type="KEGG" id="mia:OCU_34370"/>
<sequence length="67" mass="6958">MGNGTVDAAGNEAATAFNGQRGITVGHGRVPSGSGRGVWRFLILPPKDPSSSHPDHPGVYNVMTRNS</sequence>
<reference evidence="3" key="2">
    <citation type="submission" date="2012-02" db="EMBL/GenBank/DDBJ databases">
        <authorList>
            <person name="Kim B.-J."/>
            <person name="Lee J.H."/>
            <person name="Lim J.-S."/>
            <person name="Choi I.-Y."/>
            <person name="Choi B.-S."/>
            <person name="Lim J.-S."/>
        </authorList>
    </citation>
    <scope>NUCLEOTIDE SEQUENCE</scope>
    <source>
        <strain evidence="3">ATCC 13950</strain>
    </source>
</reference>
<accession>H8IX26</accession>
<dbReference type="EMBL" id="CP003322">
    <property type="protein sequence ID" value="AFC46018.1"/>
    <property type="molecule type" value="Genomic_DNA"/>
</dbReference>
<dbReference type="PATRIC" id="fig|487521.10.peg.4805"/>
<feature type="region of interest" description="Disordered" evidence="1">
    <location>
        <begin position="46"/>
        <end position="67"/>
    </location>
</feature>
<organism evidence="3 4">
    <name type="scientific">Mycobacterium intracellulare (strain ATCC 13950 / DSM 43223 / JCM 6384 / NCTC 13025 / 3600)</name>
    <dbReference type="NCBI Taxonomy" id="487521"/>
    <lineage>
        <taxon>Bacteria</taxon>
        <taxon>Bacillati</taxon>
        <taxon>Actinomycetota</taxon>
        <taxon>Actinomycetes</taxon>
        <taxon>Mycobacteriales</taxon>
        <taxon>Mycobacteriaceae</taxon>
        <taxon>Mycobacterium</taxon>
        <taxon>Mycobacterium avium complex (MAC)</taxon>
    </lineage>
</organism>
<evidence type="ECO:0000313" key="2">
    <source>
        <dbReference type="EMBL" id="AFC44656.1"/>
    </source>
</evidence>
<dbReference type="KEGG" id="mia:OCU_47990"/>
<name>H8IX26_MYCIA</name>
<dbReference type="Proteomes" id="UP000008004">
    <property type="component" value="Chromosome"/>
</dbReference>
<protein>
    <submittedName>
        <fullName evidence="3">Uncharacterized protein</fullName>
    </submittedName>
</protein>
<dbReference type="EMBL" id="CP003322">
    <property type="protein sequence ID" value="AFC44656.1"/>
    <property type="molecule type" value="Genomic_DNA"/>
</dbReference>
<dbReference type="AlphaFoldDB" id="H8IX26"/>
<evidence type="ECO:0000313" key="3">
    <source>
        <dbReference type="EMBL" id="AFC46018.1"/>
    </source>
</evidence>
<reference evidence="3 4" key="1">
    <citation type="journal article" date="2012" name="J. Bacteriol.">
        <title>Complete genome sequence of Mycobacterium intracellulare strain ATCC 13950T.</title>
        <authorList>
            <person name="Kim B.J."/>
            <person name="Choi B.S."/>
            <person name="Lim J.S."/>
            <person name="Choi I.Y."/>
            <person name="Lee J.H."/>
            <person name="Chun J."/>
            <person name="Kook Y.H."/>
            <person name="Kim B.J."/>
        </authorList>
    </citation>
    <scope>NUCLEOTIDE SEQUENCE [LARGE SCALE GENOMIC DNA]</scope>
    <source>
        <strain evidence="3">ATCC 13950</strain>
        <strain evidence="4">ATCC 13950 / DSM 43223 / JCM 6384 / NCTC 13025 / 3600</strain>
    </source>
</reference>